<feature type="compositionally biased region" description="Polar residues" evidence="7">
    <location>
        <begin position="8"/>
        <end position="26"/>
    </location>
</feature>
<keyword evidence="6 8" id="KW-0472">Membrane</keyword>
<evidence type="ECO:0000256" key="6">
    <source>
        <dbReference type="ARBA" id="ARBA00023136"/>
    </source>
</evidence>
<gene>
    <name evidence="10" type="ORF">CSSPJE1EN2_LOCUS5571</name>
</gene>
<feature type="transmembrane region" description="Helical" evidence="8">
    <location>
        <begin position="205"/>
        <end position="223"/>
    </location>
</feature>
<feature type="transmembrane region" description="Helical" evidence="8">
    <location>
        <begin position="116"/>
        <end position="137"/>
    </location>
</feature>
<keyword evidence="5 8" id="KW-1133">Transmembrane helix</keyword>
<evidence type="ECO:0000256" key="5">
    <source>
        <dbReference type="ARBA" id="ARBA00022989"/>
    </source>
</evidence>
<evidence type="ECO:0000256" key="3">
    <source>
        <dbReference type="ARBA" id="ARBA00022692"/>
    </source>
</evidence>
<dbReference type="InterPro" id="IPR013057">
    <property type="entry name" value="AA_transpt_TM"/>
</dbReference>
<evidence type="ECO:0000256" key="2">
    <source>
        <dbReference type="ARBA" id="ARBA00022448"/>
    </source>
</evidence>
<feature type="transmembrane region" description="Helical" evidence="8">
    <location>
        <begin position="469"/>
        <end position="490"/>
    </location>
</feature>
<feature type="transmembrane region" description="Helical" evidence="8">
    <location>
        <begin position="168"/>
        <end position="190"/>
    </location>
</feature>
<keyword evidence="11" id="KW-1185">Reference proteome</keyword>
<feature type="transmembrane region" description="Helical" evidence="8">
    <location>
        <begin position="235"/>
        <end position="258"/>
    </location>
</feature>
<evidence type="ECO:0000313" key="11">
    <source>
        <dbReference type="Proteomes" id="UP001497522"/>
    </source>
</evidence>
<feature type="region of interest" description="Disordered" evidence="7">
    <location>
        <begin position="1"/>
        <end position="62"/>
    </location>
</feature>
<feature type="transmembrane region" description="Helical" evidence="8">
    <location>
        <begin position="437"/>
        <end position="457"/>
    </location>
</feature>
<dbReference type="PANTHER" id="PTHR48017">
    <property type="entry name" value="OS05G0424000 PROTEIN-RELATED"/>
    <property type="match status" value="1"/>
</dbReference>
<feature type="domain" description="Amino acid transporter transmembrane" evidence="9">
    <location>
        <begin position="85"/>
        <end position="493"/>
    </location>
</feature>
<feature type="transmembrane region" description="Helical" evidence="8">
    <location>
        <begin position="411"/>
        <end position="431"/>
    </location>
</feature>
<keyword evidence="3 8" id="KW-0812">Transmembrane</keyword>
<sequence>MSKGEADTPNQHKISMAVHQNGTSTDNNDDHASSSTDNNDDHASSSTDNNDDHASSSTDNNNLYMTSASNVDGLNAGAKFVLESKGNWWHAGYHLSVSMAGPTLLSLPFALDGLGWVPGFLALTIATAVSFYAYTLISKVLEQAELEGHRFLRFRDVAGYFLGRRWGYYPIGAIQIALCIAAAVVCVLLGGESMQIIYQIYKPNGSMQLYEFIIIFGIVMLLLSQLPSFHSLRHINLASLVFCLGFSLCVVGGSIYVGHSKQAPAKSYSVEGSSVSKMFTIFNSLAIIILNFGIGIIPEIQATLAPPVSGKMFKGLLICYAVVISTFFSVAGAGYWAFGNASASNILTNFAPSGGVALIPNWLLFLTNIFVIADLFAVALVYSQPTFEIFEGRLSSVKSGKLSMRNVLPRFIIRSLYVSFATVIAAAFPFFGDIQAIIGAFALTPLDFILPFLLYNVTFKPSVWTIKFWLNYVIIVVFTIVGLMGCVSAVRQIVLDVSSYKLFANV</sequence>
<evidence type="ECO:0000256" key="4">
    <source>
        <dbReference type="ARBA" id="ARBA00022970"/>
    </source>
</evidence>
<organism evidence="10 11">
    <name type="scientific">Sphagnum jensenii</name>
    <dbReference type="NCBI Taxonomy" id="128206"/>
    <lineage>
        <taxon>Eukaryota</taxon>
        <taxon>Viridiplantae</taxon>
        <taxon>Streptophyta</taxon>
        <taxon>Embryophyta</taxon>
        <taxon>Bryophyta</taxon>
        <taxon>Sphagnophytina</taxon>
        <taxon>Sphagnopsida</taxon>
        <taxon>Sphagnales</taxon>
        <taxon>Sphagnaceae</taxon>
        <taxon>Sphagnum</taxon>
    </lineage>
</organism>
<evidence type="ECO:0000259" key="9">
    <source>
        <dbReference type="Pfam" id="PF01490"/>
    </source>
</evidence>
<dbReference type="Pfam" id="PF01490">
    <property type="entry name" value="Aa_trans"/>
    <property type="match status" value="1"/>
</dbReference>
<feature type="transmembrane region" description="Helical" evidence="8">
    <location>
        <begin position="317"/>
        <end position="338"/>
    </location>
</feature>
<comment type="subcellular location">
    <subcellularLocation>
        <location evidence="1">Membrane</location>
    </subcellularLocation>
</comment>
<keyword evidence="4" id="KW-0029">Amino-acid transport</keyword>
<keyword evidence="2" id="KW-0813">Transport</keyword>
<dbReference type="Proteomes" id="UP001497522">
    <property type="component" value="Chromosome 13"/>
</dbReference>
<protein>
    <recommendedName>
        <fullName evidence="9">Amino acid transporter transmembrane domain-containing protein</fullName>
    </recommendedName>
</protein>
<evidence type="ECO:0000256" key="7">
    <source>
        <dbReference type="SAM" id="MobiDB-lite"/>
    </source>
</evidence>
<evidence type="ECO:0000256" key="8">
    <source>
        <dbReference type="SAM" id="Phobius"/>
    </source>
</evidence>
<accession>A0ABP1AJ81</accession>
<feature type="transmembrane region" description="Helical" evidence="8">
    <location>
        <begin position="358"/>
        <end position="383"/>
    </location>
</feature>
<name>A0ABP1AJ81_9BRYO</name>
<reference evidence="10" key="1">
    <citation type="submission" date="2024-03" db="EMBL/GenBank/DDBJ databases">
        <authorList>
            <consortium name="ELIXIR-Norway"/>
            <consortium name="Elixir Norway"/>
        </authorList>
    </citation>
    <scope>NUCLEOTIDE SEQUENCE</scope>
</reference>
<evidence type="ECO:0000256" key="1">
    <source>
        <dbReference type="ARBA" id="ARBA00004370"/>
    </source>
</evidence>
<proteinExistence type="predicted"/>
<feature type="transmembrane region" description="Helical" evidence="8">
    <location>
        <begin position="278"/>
        <end position="297"/>
    </location>
</feature>
<dbReference type="EMBL" id="OZ023714">
    <property type="protein sequence ID" value="CAK9862576.1"/>
    <property type="molecule type" value="Genomic_DNA"/>
</dbReference>
<evidence type="ECO:0000313" key="10">
    <source>
        <dbReference type="EMBL" id="CAK9862576.1"/>
    </source>
</evidence>